<dbReference type="InterPro" id="IPR011234">
    <property type="entry name" value="Fumarylacetoacetase-like_C"/>
</dbReference>
<dbReference type="PANTHER" id="PTHR30143">
    <property type="entry name" value="ACID HYDRATASE"/>
    <property type="match status" value="1"/>
</dbReference>
<accession>A0AA41U0A8</accession>
<evidence type="ECO:0000256" key="1">
    <source>
        <dbReference type="ARBA" id="ARBA00023239"/>
    </source>
</evidence>
<dbReference type="Gene3D" id="3.90.850.10">
    <property type="entry name" value="Fumarylacetoacetase-like, C-terminal domain"/>
    <property type="match status" value="1"/>
</dbReference>
<dbReference type="RefSeq" id="WP_235053991.1">
    <property type="nucleotide sequence ID" value="NZ_JAKFHA010000012.1"/>
</dbReference>
<keyword evidence="3" id="KW-0378">Hydrolase</keyword>
<evidence type="ECO:0000313" key="3">
    <source>
        <dbReference type="EMBL" id="MCF2529618.1"/>
    </source>
</evidence>
<gene>
    <name evidence="3" type="ORF">LZ495_20685</name>
</gene>
<dbReference type="EMBL" id="JAKFHA010000012">
    <property type="protein sequence ID" value="MCF2529618.1"/>
    <property type="molecule type" value="Genomic_DNA"/>
</dbReference>
<comment type="caution">
    <text evidence="3">The sequence shown here is derived from an EMBL/GenBank/DDBJ whole genome shotgun (WGS) entry which is preliminary data.</text>
</comment>
<organism evidence="3 4">
    <name type="scientific">Yinghuangia soli</name>
    <dbReference type="NCBI Taxonomy" id="2908204"/>
    <lineage>
        <taxon>Bacteria</taxon>
        <taxon>Bacillati</taxon>
        <taxon>Actinomycetota</taxon>
        <taxon>Actinomycetes</taxon>
        <taxon>Kitasatosporales</taxon>
        <taxon>Streptomycetaceae</taxon>
        <taxon>Yinghuangia</taxon>
    </lineage>
</organism>
<dbReference type="InterPro" id="IPR036663">
    <property type="entry name" value="Fumarylacetoacetase_C_sf"/>
</dbReference>
<evidence type="ECO:0000259" key="2">
    <source>
        <dbReference type="Pfam" id="PF01557"/>
    </source>
</evidence>
<keyword evidence="4" id="KW-1185">Reference proteome</keyword>
<protein>
    <submittedName>
        <fullName evidence="3">Fumarylacetoacetate hydrolase family protein</fullName>
    </submittedName>
</protein>
<proteinExistence type="predicted"/>
<sequence length="264" mass="26696">MNDATGLVERWAQLLDDAATGRKPVAGPTELADVPLADAYAVQRAVVRRRLDRGDRIAGFKLGFTSVAKMRQMGVHDLIHGWLTEGMRVADGGTADTAALLHPRIEPEVAFLLGAPLGAGADNSDPLGAVAGVAPAVEIIDSRYAGFSFTLAEVVADNASSAGFAVGAWRPAAGVVLDNLGVLLEVDGRVAQTGTTAAILGHPLRSLAAAARLAAQAGTTLPAGSVILAGAATAAVPLLPGHHVRASIEGLGAVEVTAAAEVMG</sequence>
<keyword evidence="1" id="KW-0456">Lyase</keyword>
<dbReference type="InterPro" id="IPR050772">
    <property type="entry name" value="Hydratase-Decarb/MhpD_sf"/>
</dbReference>
<name>A0AA41U0A8_9ACTN</name>
<dbReference type="PANTHER" id="PTHR30143:SF0">
    <property type="entry name" value="2-KETO-4-PENTENOATE HYDRATASE"/>
    <property type="match status" value="1"/>
</dbReference>
<reference evidence="3" key="1">
    <citation type="submission" date="2022-01" db="EMBL/GenBank/DDBJ databases">
        <title>Genome-Based Taxonomic Classification of the Phylum Actinobacteria.</title>
        <authorList>
            <person name="Gao Y."/>
        </authorList>
    </citation>
    <scope>NUCLEOTIDE SEQUENCE</scope>
    <source>
        <strain evidence="3">KLBMP 8922</strain>
    </source>
</reference>
<dbReference type="GO" id="GO:0005737">
    <property type="term" value="C:cytoplasm"/>
    <property type="evidence" value="ECO:0007669"/>
    <property type="project" value="TreeGrafter"/>
</dbReference>
<dbReference type="GO" id="GO:0016787">
    <property type="term" value="F:hydrolase activity"/>
    <property type="evidence" value="ECO:0007669"/>
    <property type="project" value="UniProtKB-KW"/>
</dbReference>
<dbReference type="Proteomes" id="UP001165378">
    <property type="component" value="Unassembled WGS sequence"/>
</dbReference>
<dbReference type="SUPFAM" id="SSF56529">
    <property type="entry name" value="FAH"/>
    <property type="match status" value="1"/>
</dbReference>
<feature type="domain" description="Fumarylacetoacetase-like C-terminal" evidence="2">
    <location>
        <begin position="103"/>
        <end position="257"/>
    </location>
</feature>
<dbReference type="GO" id="GO:0008684">
    <property type="term" value="F:2-oxopent-4-enoate hydratase activity"/>
    <property type="evidence" value="ECO:0007669"/>
    <property type="project" value="TreeGrafter"/>
</dbReference>
<dbReference type="AlphaFoldDB" id="A0AA41U0A8"/>
<dbReference type="Pfam" id="PF01557">
    <property type="entry name" value="FAA_hydrolase"/>
    <property type="match status" value="1"/>
</dbReference>
<evidence type="ECO:0000313" key="4">
    <source>
        <dbReference type="Proteomes" id="UP001165378"/>
    </source>
</evidence>